<organism evidence="1 2">
    <name type="scientific">Fusarium oxysporum NRRL 32931</name>
    <dbReference type="NCBI Taxonomy" id="660029"/>
    <lineage>
        <taxon>Eukaryota</taxon>
        <taxon>Fungi</taxon>
        <taxon>Dikarya</taxon>
        <taxon>Ascomycota</taxon>
        <taxon>Pezizomycotina</taxon>
        <taxon>Sordariomycetes</taxon>
        <taxon>Hypocreomycetidae</taxon>
        <taxon>Hypocreales</taxon>
        <taxon>Nectriaceae</taxon>
        <taxon>Fusarium</taxon>
        <taxon>Fusarium oxysporum species complex</taxon>
    </lineage>
</organism>
<proteinExistence type="predicted"/>
<name>W9IA56_FUSOX</name>
<dbReference type="EMBL" id="JH717843">
    <property type="protein sequence ID" value="EWY90176.1"/>
    <property type="molecule type" value="Genomic_DNA"/>
</dbReference>
<protein>
    <submittedName>
        <fullName evidence="1">Uncharacterized protein</fullName>
    </submittedName>
</protein>
<reference evidence="1 2" key="1">
    <citation type="submission" date="2011-06" db="EMBL/GenBank/DDBJ databases">
        <title>The Genome Sequence of Fusarium oxysporum FOSC 3-a.</title>
        <authorList>
            <consortium name="The Broad Institute Genome Sequencing Platform"/>
            <person name="Ma L.-J."/>
            <person name="Gale L.R."/>
            <person name="Schwartz D.C."/>
            <person name="Zhou S."/>
            <person name="Corby-Kistler H."/>
            <person name="Young S.K."/>
            <person name="Zeng Q."/>
            <person name="Gargeya S."/>
            <person name="Fitzgerald M."/>
            <person name="Haas B."/>
            <person name="Abouelleil A."/>
            <person name="Alvarado L."/>
            <person name="Arachchi H.M."/>
            <person name="Berlin A."/>
            <person name="Brown A."/>
            <person name="Chapman S.B."/>
            <person name="Chen Z."/>
            <person name="Dunbar C."/>
            <person name="Freedman E."/>
            <person name="Gearin G."/>
            <person name="Gellesch M."/>
            <person name="Goldberg J."/>
            <person name="Griggs A."/>
            <person name="Gujja S."/>
            <person name="Heiman D."/>
            <person name="Howarth C."/>
            <person name="Larson L."/>
            <person name="Lui A."/>
            <person name="MacDonald P.J.P."/>
            <person name="Mehta T."/>
            <person name="Montmayeur A."/>
            <person name="Murphy C."/>
            <person name="Neiman D."/>
            <person name="Pearson M."/>
            <person name="Priest M."/>
            <person name="Roberts A."/>
            <person name="Saif S."/>
            <person name="Shea T."/>
            <person name="Shenoy N."/>
            <person name="Sisk P."/>
            <person name="Stolte C."/>
            <person name="Sykes S."/>
            <person name="Wortman J."/>
            <person name="Nusbaum C."/>
            <person name="Birren B."/>
        </authorList>
    </citation>
    <scope>NUCLEOTIDE SEQUENCE [LARGE SCALE GENOMIC DNA]</scope>
    <source>
        <strain evidence="2">FOSC 3-a</strain>
        <strain evidence="1">NRRL 32931</strain>
    </source>
</reference>
<sequence>MAHLSEMMSGANPFFLFLFCFHFSPPYDYDSRHHHPSFRHARFLLRNKINNLLFQFSSFQRKSQFSCICPPFFIVTYFHAVRLVECGVCAVSIPCSCACGYPVLILIDEPSPTMLDSDADRVSRPGCLLISRGVQ</sequence>
<evidence type="ECO:0000313" key="2">
    <source>
        <dbReference type="Proteomes" id="UP000030753"/>
    </source>
</evidence>
<dbReference type="EMBL" id="JH717843">
    <property type="protein sequence ID" value="EWY90175.1"/>
    <property type="molecule type" value="Genomic_DNA"/>
</dbReference>
<accession>W9IA56</accession>
<dbReference type="AlphaFoldDB" id="W9IA56"/>
<gene>
    <name evidence="1" type="ORF">FOYG_07783</name>
</gene>
<evidence type="ECO:0000313" key="1">
    <source>
        <dbReference type="EMBL" id="EWY90175.1"/>
    </source>
</evidence>
<dbReference type="Proteomes" id="UP000030753">
    <property type="component" value="Unassembled WGS sequence"/>
</dbReference>
<reference evidence="1" key="2">
    <citation type="submission" date="2012-06" db="EMBL/GenBank/DDBJ databases">
        <title>Annotation of the Genome Sequence of Fusarium oxysporum NRRL32931.</title>
        <authorList>
            <consortium name="The Broad Institute Genomics Platform"/>
            <person name="Ma L.-J."/>
            <person name="Corby-Kistler H."/>
            <person name="Broz K."/>
            <person name="Gale L.R."/>
            <person name="Jonkers W."/>
            <person name="O'Donnell K."/>
            <person name="Ploetz R."/>
            <person name="Steinberg C."/>
            <person name="Schwartz D.C."/>
            <person name="VanEtten H."/>
            <person name="Zhou S."/>
            <person name="Young S.K."/>
            <person name="Zeng Q."/>
            <person name="Gargeya S."/>
            <person name="Fitzgerald M."/>
            <person name="Abouelleil A."/>
            <person name="Alvarado L."/>
            <person name="Chapman S.B."/>
            <person name="Gainer-Dewar J."/>
            <person name="Goldberg J."/>
            <person name="Griggs A."/>
            <person name="Gujja S."/>
            <person name="Hansen M."/>
            <person name="Howarth C."/>
            <person name="Imamovic A."/>
            <person name="Ireland A."/>
            <person name="Larimer J."/>
            <person name="McCowan C."/>
            <person name="Murphy C."/>
            <person name="Pearson M."/>
            <person name="Poon T.W."/>
            <person name="Priest M."/>
            <person name="Roberts A."/>
            <person name="Saif S."/>
            <person name="Shea T."/>
            <person name="Sykes S."/>
            <person name="Wortman J."/>
            <person name="Nusbaum C."/>
            <person name="Birren B."/>
        </authorList>
    </citation>
    <scope>NUCLEOTIDE SEQUENCE</scope>
    <source>
        <strain evidence="1">NRRL 32931</strain>
    </source>
</reference>
<dbReference type="HOGENOM" id="CLU_1885844_0_0_1"/>